<evidence type="ECO:0000259" key="2">
    <source>
        <dbReference type="PROSITE" id="PS51462"/>
    </source>
</evidence>
<dbReference type="InterPro" id="IPR020084">
    <property type="entry name" value="NUDIX_hydrolase_CS"/>
</dbReference>
<evidence type="ECO:0000313" key="3">
    <source>
        <dbReference type="EMBL" id="MDD9205333.1"/>
    </source>
</evidence>
<organism evidence="3 4">
    <name type="scientific">Georgenia halotolerans</name>
    <dbReference type="NCBI Taxonomy" id="3028317"/>
    <lineage>
        <taxon>Bacteria</taxon>
        <taxon>Bacillati</taxon>
        <taxon>Actinomycetota</taxon>
        <taxon>Actinomycetes</taxon>
        <taxon>Micrococcales</taxon>
        <taxon>Bogoriellaceae</taxon>
        <taxon>Georgenia</taxon>
    </lineage>
</organism>
<dbReference type="PROSITE" id="PS00893">
    <property type="entry name" value="NUDIX_BOX"/>
    <property type="match status" value="1"/>
</dbReference>
<protein>
    <submittedName>
        <fullName evidence="3">NUDIX hydrolase</fullName>
    </submittedName>
</protein>
<dbReference type="SUPFAM" id="SSF55811">
    <property type="entry name" value="Nudix"/>
    <property type="match status" value="1"/>
</dbReference>
<dbReference type="InterPro" id="IPR015797">
    <property type="entry name" value="NUDIX_hydrolase-like_dom_sf"/>
</dbReference>
<dbReference type="EMBL" id="JARACI010000429">
    <property type="protein sequence ID" value="MDD9205333.1"/>
    <property type="molecule type" value="Genomic_DNA"/>
</dbReference>
<dbReference type="GO" id="GO:0016787">
    <property type="term" value="F:hydrolase activity"/>
    <property type="evidence" value="ECO:0007669"/>
    <property type="project" value="UniProtKB-KW"/>
</dbReference>
<accession>A0ABT5TUG1</accession>
<feature type="domain" description="Nudix hydrolase" evidence="2">
    <location>
        <begin position="1"/>
        <end position="107"/>
    </location>
</feature>
<dbReference type="Gene3D" id="3.90.79.10">
    <property type="entry name" value="Nucleoside Triphosphate Pyrophosphohydrolase"/>
    <property type="match status" value="1"/>
</dbReference>
<evidence type="ECO:0000256" key="1">
    <source>
        <dbReference type="ARBA" id="ARBA00022801"/>
    </source>
</evidence>
<reference evidence="3" key="1">
    <citation type="submission" date="2023-02" db="EMBL/GenBank/DDBJ databases">
        <title>Georgenia sp.10Sc9-8, isolated from a soil sample collected from the Taklamakan desert.</title>
        <authorList>
            <person name="Liu S."/>
        </authorList>
    </citation>
    <scope>NUCLEOTIDE SEQUENCE</scope>
    <source>
        <strain evidence="3">10Sc9-8</strain>
    </source>
</reference>
<dbReference type="Pfam" id="PF00293">
    <property type="entry name" value="NUDIX"/>
    <property type="match status" value="1"/>
</dbReference>
<keyword evidence="1 3" id="KW-0378">Hydrolase</keyword>
<feature type="non-terminal residue" evidence="3">
    <location>
        <position position="1"/>
    </location>
</feature>
<dbReference type="Proteomes" id="UP001165561">
    <property type="component" value="Unassembled WGS sequence"/>
</dbReference>
<gene>
    <name evidence="3" type="ORF">PU560_02490</name>
</gene>
<dbReference type="PROSITE" id="PS51462">
    <property type="entry name" value="NUDIX"/>
    <property type="match status" value="1"/>
</dbReference>
<proteinExistence type="predicted"/>
<name>A0ABT5TUG1_9MICO</name>
<comment type="caution">
    <text evidence="3">The sequence shown here is derived from an EMBL/GenBank/DDBJ whole genome shotgun (WGS) entry which is preliminary data.</text>
</comment>
<dbReference type="InterPro" id="IPR000086">
    <property type="entry name" value="NUDIX_hydrolase_dom"/>
</dbReference>
<evidence type="ECO:0000313" key="4">
    <source>
        <dbReference type="Proteomes" id="UP001165561"/>
    </source>
</evidence>
<keyword evidence="4" id="KW-1185">Reference proteome</keyword>
<sequence>LWSHHGGTWGLPGGALADGESPVAGAVREAVEEAGVPPEVLRVHATRVLEHPDWAYTTVVAEAVHDFEPDTTDHESLEVGWVPLAGLTDRELLPAFADALPELRDMVRRLVLVVDAANVVGSRPDGWWHDRQEATTRLRDHLTDVATDGLPGGVVGLPGDRWFPEVVMVSEGAARGVPPTDGVHVVEAAGSGDDEIVAQVERVAGQDRPGPAHVVVATADRGLIGRVRALGATVVGPRSLGY</sequence>